<sequence length="393" mass="45039">MRRRRVLKLFLVPALVLLFFIVLSTLPPRQNLPLDAALDEALKPFLDQLPSSPRIRAIQKSLTSAGPPKSPRDFHIPEKYTPHVAQACAALRTKRILLVGPETTFYIHSLWLHALETHEHRTHDCPGPESCNFHHICLPPEYPIPKDRYKRPPKDKELVVSDSAVMRYVLSASLYTAHDKNDWGYTQPVTDPTTGIRLKNAHWLYQARKADIVLMNRGPIPAPAWTFAGHRTYGNWSFTKELPRHLGPGRSLAMEVVNAAFDATVTRFIPEVLQSLHTLQNDPSIRTKLLLWHASWFSGFIELKNFHSTRVDDPWALYYNAQVYMQNYLLNILLPHHGVYFLPRMAPSHILEDNSRREPGPKDTLRFPLGTPNAQAMETVFLKSLIEVLERVK</sequence>
<evidence type="ECO:0000313" key="2">
    <source>
        <dbReference type="Proteomes" id="UP001215280"/>
    </source>
</evidence>
<name>A0AAD7HW76_9AGAR</name>
<comment type="caution">
    <text evidence="1">The sequence shown here is derived from an EMBL/GenBank/DDBJ whole genome shotgun (WGS) entry which is preliminary data.</text>
</comment>
<protein>
    <submittedName>
        <fullName evidence="1">Uncharacterized protein</fullName>
    </submittedName>
</protein>
<dbReference type="Proteomes" id="UP001215280">
    <property type="component" value="Unassembled WGS sequence"/>
</dbReference>
<dbReference type="AlphaFoldDB" id="A0AAD7HW76"/>
<keyword evidence="2" id="KW-1185">Reference proteome</keyword>
<proteinExistence type="predicted"/>
<evidence type="ECO:0000313" key="1">
    <source>
        <dbReference type="EMBL" id="KAJ7729539.1"/>
    </source>
</evidence>
<reference evidence="1" key="1">
    <citation type="submission" date="2023-03" db="EMBL/GenBank/DDBJ databases">
        <title>Massive genome expansion in bonnet fungi (Mycena s.s.) driven by repeated elements and novel gene families across ecological guilds.</title>
        <authorList>
            <consortium name="Lawrence Berkeley National Laboratory"/>
            <person name="Harder C.B."/>
            <person name="Miyauchi S."/>
            <person name="Viragh M."/>
            <person name="Kuo A."/>
            <person name="Thoen E."/>
            <person name="Andreopoulos B."/>
            <person name="Lu D."/>
            <person name="Skrede I."/>
            <person name="Drula E."/>
            <person name="Henrissat B."/>
            <person name="Morin E."/>
            <person name="Kohler A."/>
            <person name="Barry K."/>
            <person name="LaButti K."/>
            <person name="Morin E."/>
            <person name="Salamov A."/>
            <person name="Lipzen A."/>
            <person name="Mereny Z."/>
            <person name="Hegedus B."/>
            <person name="Baldrian P."/>
            <person name="Stursova M."/>
            <person name="Weitz H."/>
            <person name="Taylor A."/>
            <person name="Grigoriev I.V."/>
            <person name="Nagy L.G."/>
            <person name="Martin F."/>
            <person name="Kauserud H."/>
        </authorList>
    </citation>
    <scope>NUCLEOTIDE SEQUENCE</scope>
    <source>
        <strain evidence="1">CBHHK188m</strain>
    </source>
</reference>
<dbReference type="EMBL" id="JARJLG010000197">
    <property type="protein sequence ID" value="KAJ7729539.1"/>
    <property type="molecule type" value="Genomic_DNA"/>
</dbReference>
<accession>A0AAD7HW76</accession>
<gene>
    <name evidence="1" type="ORF">DFH07DRAFT_1066201</name>
</gene>
<organism evidence="1 2">
    <name type="scientific">Mycena maculata</name>
    <dbReference type="NCBI Taxonomy" id="230809"/>
    <lineage>
        <taxon>Eukaryota</taxon>
        <taxon>Fungi</taxon>
        <taxon>Dikarya</taxon>
        <taxon>Basidiomycota</taxon>
        <taxon>Agaricomycotina</taxon>
        <taxon>Agaricomycetes</taxon>
        <taxon>Agaricomycetidae</taxon>
        <taxon>Agaricales</taxon>
        <taxon>Marasmiineae</taxon>
        <taxon>Mycenaceae</taxon>
        <taxon>Mycena</taxon>
    </lineage>
</organism>